<protein>
    <submittedName>
        <fullName evidence="12">ATP-binding cassette domain-containing protein</fullName>
    </submittedName>
</protein>
<sequence length="610" mass="67035">MRLIRRQGYIGGSVRSPNSPGGRKRRSVTLVAAYDPPLTALIVLFGCLTAALEGVGVGLLVPIVDVAQGSDVTADAGGVVGVFYRGYQFLGVPFTLEYMILGVSVAMTCRYLSSFAVDWSRGYLQTTYIRDVQSRAFEHALRTRVGFFDARGSDEVLNAIITQTKYAGNAIRNLVYVLEQGLLSLVYLGFAFYISPALTVVAFVSIGGITYLVRNVVEPGFSVGDRVADANESIQTAVQAGTQGIRPVKLFGVEREVLDDYHRAVEAFADASITLHRNDSFVGNVHQLLLALAVFGLVFLALRFTTLSFAGLAVFLFVMFRLAPRVSNLNRRLYTIESDLPHVARTEAFVDELAANEEDDGGSRTPPRSFHSLVFDDVTFSYRTGDPVLNGLSLELGRGKFVALVGQSGSGKSTVVSLLTRFYDPDGGEIRLDGTSIDEFELTAWRSRIAVVRQDPFMFDDTLRQNLTLGRRDATDADLERVCRIAQVDEFLTDLPRGFETPIGENGVQLSGGQRQRVALARALLKEADVLVLDEATSNLDTDLEREVQREIERLEEYTVVAIAHRLSTVRNADCIYTVEDGRVVESGTHARLVEREGTYARLYAMQAGD</sequence>
<feature type="transmembrane region" description="Helical" evidence="9">
    <location>
        <begin position="182"/>
        <end position="213"/>
    </location>
</feature>
<evidence type="ECO:0000256" key="4">
    <source>
        <dbReference type="ARBA" id="ARBA00022692"/>
    </source>
</evidence>
<keyword evidence="2" id="KW-0813">Transport</keyword>
<dbReference type="SMART" id="SM00382">
    <property type="entry name" value="AAA"/>
    <property type="match status" value="1"/>
</dbReference>
<evidence type="ECO:0000256" key="3">
    <source>
        <dbReference type="ARBA" id="ARBA00022475"/>
    </source>
</evidence>
<dbReference type="SUPFAM" id="SSF52540">
    <property type="entry name" value="P-loop containing nucleoside triphosphate hydrolases"/>
    <property type="match status" value="1"/>
</dbReference>
<evidence type="ECO:0000256" key="9">
    <source>
        <dbReference type="SAM" id="Phobius"/>
    </source>
</evidence>
<dbReference type="InterPro" id="IPR036640">
    <property type="entry name" value="ABC1_TM_sf"/>
</dbReference>
<comment type="subcellular location">
    <subcellularLocation>
        <location evidence="1">Cell membrane</location>
        <topology evidence="1">Multi-pass membrane protein</topology>
    </subcellularLocation>
</comment>
<comment type="caution">
    <text evidence="12">The sequence shown here is derived from an EMBL/GenBank/DDBJ whole genome shotgun (WGS) entry which is preliminary data.</text>
</comment>
<dbReference type="PANTHER" id="PTHR24221">
    <property type="entry name" value="ATP-BINDING CASSETTE SUB-FAMILY B"/>
    <property type="match status" value="1"/>
</dbReference>
<dbReference type="OrthoDB" id="121502at2157"/>
<dbReference type="Gene3D" id="3.40.50.300">
    <property type="entry name" value="P-loop containing nucleotide triphosphate hydrolases"/>
    <property type="match status" value="1"/>
</dbReference>
<evidence type="ECO:0000256" key="2">
    <source>
        <dbReference type="ARBA" id="ARBA00022448"/>
    </source>
</evidence>
<accession>A0A6B0GUQ3</accession>
<dbReference type="PROSITE" id="PS50929">
    <property type="entry name" value="ABC_TM1F"/>
    <property type="match status" value="1"/>
</dbReference>
<keyword evidence="4 9" id="KW-0812">Transmembrane</keyword>
<evidence type="ECO:0000313" key="12">
    <source>
        <dbReference type="EMBL" id="MWG36313.1"/>
    </source>
</evidence>
<dbReference type="EMBL" id="WSZK01000034">
    <property type="protein sequence ID" value="MWG36313.1"/>
    <property type="molecule type" value="Genomic_DNA"/>
</dbReference>
<evidence type="ECO:0000313" key="13">
    <source>
        <dbReference type="Proteomes" id="UP000451471"/>
    </source>
</evidence>
<evidence type="ECO:0000259" key="11">
    <source>
        <dbReference type="PROSITE" id="PS50929"/>
    </source>
</evidence>
<dbReference type="Pfam" id="PF00664">
    <property type="entry name" value="ABC_membrane"/>
    <property type="match status" value="1"/>
</dbReference>
<reference evidence="12 13" key="1">
    <citation type="submission" date="2019-12" db="EMBL/GenBank/DDBJ databases">
        <title>Halocatena pleomorpha gen. nov. sp. nov., an extremely halophilic archaeon of family Halobacteriaceae isolated from saltpan soil.</title>
        <authorList>
            <person name="Pal Y."/>
            <person name="Verma A."/>
            <person name="Krishnamurthi S."/>
            <person name="Kumar P."/>
        </authorList>
    </citation>
    <scope>NUCLEOTIDE SEQUENCE [LARGE SCALE GENOMIC DNA]</scope>
    <source>
        <strain evidence="12 13">JCM 16495</strain>
    </source>
</reference>
<dbReference type="InterPro" id="IPR027417">
    <property type="entry name" value="P-loop_NTPase"/>
</dbReference>
<evidence type="ECO:0000256" key="7">
    <source>
        <dbReference type="ARBA" id="ARBA00022989"/>
    </source>
</evidence>
<evidence type="ECO:0000256" key="5">
    <source>
        <dbReference type="ARBA" id="ARBA00022741"/>
    </source>
</evidence>
<organism evidence="12 13">
    <name type="scientific">Halomarina oriensis</name>
    <dbReference type="NCBI Taxonomy" id="671145"/>
    <lineage>
        <taxon>Archaea</taxon>
        <taxon>Methanobacteriati</taxon>
        <taxon>Methanobacteriota</taxon>
        <taxon>Stenosarchaea group</taxon>
        <taxon>Halobacteria</taxon>
        <taxon>Halobacteriales</taxon>
        <taxon>Natronomonadaceae</taxon>
        <taxon>Halomarina</taxon>
    </lineage>
</organism>
<dbReference type="Gene3D" id="1.20.1560.10">
    <property type="entry name" value="ABC transporter type 1, transmembrane domain"/>
    <property type="match status" value="1"/>
</dbReference>
<evidence type="ECO:0000256" key="8">
    <source>
        <dbReference type="ARBA" id="ARBA00023136"/>
    </source>
</evidence>
<keyword evidence="13" id="KW-1185">Reference proteome</keyword>
<evidence type="ECO:0000259" key="10">
    <source>
        <dbReference type="PROSITE" id="PS50893"/>
    </source>
</evidence>
<dbReference type="SUPFAM" id="SSF90123">
    <property type="entry name" value="ABC transporter transmembrane region"/>
    <property type="match status" value="1"/>
</dbReference>
<evidence type="ECO:0000256" key="1">
    <source>
        <dbReference type="ARBA" id="ARBA00004651"/>
    </source>
</evidence>
<dbReference type="Proteomes" id="UP000451471">
    <property type="component" value="Unassembled WGS sequence"/>
</dbReference>
<feature type="domain" description="ABC transporter" evidence="10">
    <location>
        <begin position="373"/>
        <end position="606"/>
    </location>
</feature>
<dbReference type="InterPro" id="IPR003439">
    <property type="entry name" value="ABC_transporter-like_ATP-bd"/>
</dbReference>
<name>A0A6B0GUQ3_9EURY</name>
<dbReference type="InterPro" id="IPR011527">
    <property type="entry name" value="ABC1_TM_dom"/>
</dbReference>
<dbReference type="PROSITE" id="PS00211">
    <property type="entry name" value="ABC_TRANSPORTER_1"/>
    <property type="match status" value="1"/>
</dbReference>
<feature type="domain" description="ABC transmembrane type-1" evidence="11">
    <location>
        <begin position="40"/>
        <end position="338"/>
    </location>
</feature>
<dbReference type="GO" id="GO:0034040">
    <property type="term" value="F:ATPase-coupled lipid transmembrane transporter activity"/>
    <property type="evidence" value="ECO:0007669"/>
    <property type="project" value="TreeGrafter"/>
</dbReference>
<keyword evidence="5" id="KW-0547">Nucleotide-binding</keyword>
<dbReference type="InterPro" id="IPR017871">
    <property type="entry name" value="ABC_transporter-like_CS"/>
</dbReference>
<dbReference type="AlphaFoldDB" id="A0A6B0GUQ3"/>
<keyword evidence="8 9" id="KW-0472">Membrane</keyword>
<dbReference type="GO" id="GO:0005524">
    <property type="term" value="F:ATP binding"/>
    <property type="evidence" value="ECO:0007669"/>
    <property type="project" value="UniProtKB-KW"/>
</dbReference>
<feature type="transmembrane region" description="Helical" evidence="9">
    <location>
        <begin position="289"/>
        <end position="322"/>
    </location>
</feature>
<dbReference type="GO" id="GO:0016887">
    <property type="term" value="F:ATP hydrolysis activity"/>
    <property type="evidence" value="ECO:0007669"/>
    <property type="project" value="InterPro"/>
</dbReference>
<keyword evidence="3" id="KW-1003">Cell membrane</keyword>
<dbReference type="InterPro" id="IPR039421">
    <property type="entry name" value="Type_1_exporter"/>
</dbReference>
<keyword evidence="7 9" id="KW-1133">Transmembrane helix</keyword>
<dbReference type="PROSITE" id="PS50893">
    <property type="entry name" value="ABC_TRANSPORTER_2"/>
    <property type="match status" value="1"/>
</dbReference>
<gene>
    <name evidence="12" type="ORF">GQS65_17795</name>
</gene>
<dbReference type="GO" id="GO:0140359">
    <property type="term" value="F:ABC-type transporter activity"/>
    <property type="evidence" value="ECO:0007669"/>
    <property type="project" value="InterPro"/>
</dbReference>
<keyword evidence="6 12" id="KW-0067">ATP-binding</keyword>
<dbReference type="PANTHER" id="PTHR24221:SF654">
    <property type="entry name" value="ATP-BINDING CASSETTE SUB-FAMILY B MEMBER 6"/>
    <property type="match status" value="1"/>
</dbReference>
<dbReference type="FunFam" id="3.40.50.300:FF:000221">
    <property type="entry name" value="Multidrug ABC transporter ATP-binding protein"/>
    <property type="match status" value="1"/>
</dbReference>
<dbReference type="InterPro" id="IPR003593">
    <property type="entry name" value="AAA+_ATPase"/>
</dbReference>
<dbReference type="Pfam" id="PF00005">
    <property type="entry name" value="ABC_tran"/>
    <property type="match status" value="1"/>
</dbReference>
<proteinExistence type="predicted"/>
<dbReference type="GO" id="GO:0005886">
    <property type="term" value="C:plasma membrane"/>
    <property type="evidence" value="ECO:0007669"/>
    <property type="project" value="UniProtKB-SubCell"/>
</dbReference>
<evidence type="ECO:0000256" key="6">
    <source>
        <dbReference type="ARBA" id="ARBA00022840"/>
    </source>
</evidence>